<dbReference type="OrthoDB" id="3187421at2"/>
<evidence type="ECO:0000256" key="1">
    <source>
        <dbReference type="ARBA" id="ARBA00005336"/>
    </source>
</evidence>
<dbReference type="PANTHER" id="PTHR42715">
    <property type="entry name" value="BETA-GLUCOSIDASE"/>
    <property type="match status" value="1"/>
</dbReference>
<dbReference type="InterPro" id="IPR017853">
    <property type="entry name" value="GH"/>
</dbReference>
<dbReference type="GO" id="GO:0004553">
    <property type="term" value="F:hydrolase activity, hydrolyzing O-glycosyl compounds"/>
    <property type="evidence" value="ECO:0007669"/>
    <property type="project" value="InterPro"/>
</dbReference>
<feature type="non-terminal residue" evidence="5">
    <location>
        <position position="378"/>
    </location>
</feature>
<dbReference type="Pfam" id="PF00933">
    <property type="entry name" value="Glyco_hydro_3"/>
    <property type="match status" value="1"/>
</dbReference>
<gene>
    <name evidence="5" type="ORF">FNH05_36505</name>
</gene>
<dbReference type="Gene3D" id="3.40.50.1700">
    <property type="entry name" value="Glycoside hydrolase family 3 C-terminal domain"/>
    <property type="match status" value="1"/>
</dbReference>
<evidence type="ECO:0000313" key="6">
    <source>
        <dbReference type="Proteomes" id="UP000320011"/>
    </source>
</evidence>
<dbReference type="InterPro" id="IPR036881">
    <property type="entry name" value="Glyco_hydro_3_C_sf"/>
</dbReference>
<reference evidence="5 6" key="1">
    <citation type="submission" date="2019-07" db="EMBL/GenBank/DDBJ databases">
        <authorList>
            <person name="Duangmal K."/>
            <person name="Teo W.F.A."/>
        </authorList>
    </citation>
    <scope>NUCLEOTIDE SEQUENCE [LARGE SCALE GENOMIC DNA]</scope>
    <source>
        <strain evidence="5 6">TBRC 6029</strain>
    </source>
</reference>
<dbReference type="InterPro" id="IPR036962">
    <property type="entry name" value="Glyco_hydro_3_N_sf"/>
</dbReference>
<keyword evidence="3" id="KW-0119">Carbohydrate metabolism</keyword>
<evidence type="ECO:0000313" key="5">
    <source>
        <dbReference type="EMBL" id="TVT16822.1"/>
    </source>
</evidence>
<feature type="domain" description="Glycoside hydrolase family 3 N-terminal" evidence="4">
    <location>
        <begin position="63"/>
        <end position="289"/>
    </location>
</feature>
<dbReference type="InterPro" id="IPR001764">
    <property type="entry name" value="Glyco_hydro_3_N"/>
</dbReference>
<dbReference type="EMBL" id="VJWX01000759">
    <property type="protein sequence ID" value="TVT16822.1"/>
    <property type="molecule type" value="Genomic_DNA"/>
</dbReference>
<keyword evidence="2 5" id="KW-0378">Hydrolase</keyword>
<dbReference type="InterPro" id="IPR050288">
    <property type="entry name" value="Cellulose_deg_GH3"/>
</dbReference>
<dbReference type="GO" id="GO:0005975">
    <property type="term" value="P:carbohydrate metabolic process"/>
    <property type="evidence" value="ECO:0007669"/>
    <property type="project" value="InterPro"/>
</dbReference>
<name>A0A557ZXT7_9PSEU</name>
<proteinExistence type="inferred from homology"/>
<protein>
    <submittedName>
        <fullName evidence="5">Glycoside hydrolase family 3 protein</fullName>
    </submittedName>
</protein>
<dbReference type="PROSITE" id="PS00775">
    <property type="entry name" value="GLYCOSYL_HYDROL_F3"/>
    <property type="match status" value="1"/>
</dbReference>
<comment type="similarity">
    <text evidence="1">Belongs to the glycosyl hydrolase 3 family.</text>
</comment>
<dbReference type="PANTHER" id="PTHR42715:SF10">
    <property type="entry name" value="BETA-GLUCOSIDASE"/>
    <property type="match status" value="1"/>
</dbReference>
<dbReference type="Gene3D" id="3.20.20.300">
    <property type="entry name" value="Glycoside hydrolase, family 3, N-terminal domain"/>
    <property type="match status" value="1"/>
</dbReference>
<evidence type="ECO:0000256" key="3">
    <source>
        <dbReference type="ARBA" id="ARBA00023277"/>
    </source>
</evidence>
<sequence length="378" mass="39951">MARLGREGERTVSTPVERLTLAEKVRLLTGATPWRLHPLPRIGLRALVFSDGPAGVRGTGEIPGWTTAALPAPSALAATWDEDALRRAGTVLAAEARAAGVDVLLAPVVNLQRSPLAGRHFEYFSEDPLLTARLAAALVTALQEGGVAACAKHFAANDSETARTSYFAQVGERALREVYLAPFEHLVREAGVRTVMSAYSGLDDGSERAPAGAHHRLLTGILKREWGFDGVVVSDWAATTSVAEPALAGLDLAMPGPTSPWSEGLLDAVRDGRVPEHVLDEKVARVLRLAARVGGFEEPSTPGPAPEPADELRKLAASSMVVLRRDAVFPTATPDLRRLALIGPNAAEGFLQGGGSAHVDAQRTVGFAEGLRTALPYT</sequence>
<accession>A0A557ZXT7</accession>
<dbReference type="AlphaFoldDB" id="A0A557ZXT7"/>
<comment type="caution">
    <text evidence="5">The sequence shown here is derived from an EMBL/GenBank/DDBJ whole genome shotgun (WGS) entry which is preliminary data.</text>
</comment>
<keyword evidence="6" id="KW-1185">Reference proteome</keyword>
<dbReference type="InterPro" id="IPR019800">
    <property type="entry name" value="Glyco_hydro_3_AS"/>
</dbReference>
<reference evidence="5 6" key="2">
    <citation type="submission" date="2019-08" db="EMBL/GenBank/DDBJ databases">
        <title>Amycolatopsis acidicola sp. nov., isolated from peat swamp forest soil.</title>
        <authorList>
            <person name="Srisuk N."/>
        </authorList>
    </citation>
    <scope>NUCLEOTIDE SEQUENCE [LARGE SCALE GENOMIC DNA]</scope>
    <source>
        <strain evidence="5 6">TBRC 6029</strain>
    </source>
</reference>
<dbReference type="PRINTS" id="PR00133">
    <property type="entry name" value="GLHYDRLASE3"/>
</dbReference>
<evidence type="ECO:0000256" key="2">
    <source>
        <dbReference type="ARBA" id="ARBA00022801"/>
    </source>
</evidence>
<dbReference type="SUPFAM" id="SSF51445">
    <property type="entry name" value="(Trans)glycosidases"/>
    <property type="match status" value="1"/>
</dbReference>
<organism evidence="5 6">
    <name type="scientific">Amycolatopsis rhizosphaerae</name>
    <dbReference type="NCBI Taxonomy" id="2053003"/>
    <lineage>
        <taxon>Bacteria</taxon>
        <taxon>Bacillati</taxon>
        <taxon>Actinomycetota</taxon>
        <taxon>Actinomycetes</taxon>
        <taxon>Pseudonocardiales</taxon>
        <taxon>Pseudonocardiaceae</taxon>
        <taxon>Amycolatopsis</taxon>
    </lineage>
</organism>
<evidence type="ECO:0000259" key="4">
    <source>
        <dbReference type="Pfam" id="PF00933"/>
    </source>
</evidence>
<dbReference type="Proteomes" id="UP000320011">
    <property type="component" value="Unassembled WGS sequence"/>
</dbReference>